<dbReference type="SUPFAM" id="SSF52218">
    <property type="entry name" value="Flavoproteins"/>
    <property type="match status" value="1"/>
</dbReference>
<dbReference type="PANTHER" id="PTHR10204">
    <property type="entry name" value="NAD P H OXIDOREDUCTASE-RELATED"/>
    <property type="match status" value="1"/>
</dbReference>
<organism evidence="4 5">
    <name type="scientific">Epibacterium ulvae</name>
    <dbReference type="NCBI Taxonomy" id="1156985"/>
    <lineage>
        <taxon>Bacteria</taxon>
        <taxon>Pseudomonadati</taxon>
        <taxon>Pseudomonadota</taxon>
        <taxon>Alphaproteobacteria</taxon>
        <taxon>Rhodobacterales</taxon>
        <taxon>Roseobacteraceae</taxon>
        <taxon>Epibacterium</taxon>
    </lineage>
</organism>
<evidence type="ECO:0000256" key="2">
    <source>
        <dbReference type="ARBA" id="ARBA00023002"/>
    </source>
</evidence>
<proteinExistence type="inferred from homology"/>
<dbReference type="InterPro" id="IPR051545">
    <property type="entry name" value="NAD(P)H_dehydrogenase_qn"/>
</dbReference>
<dbReference type="Pfam" id="PF02525">
    <property type="entry name" value="Flavodoxin_2"/>
    <property type="match status" value="1"/>
</dbReference>
<evidence type="ECO:0000259" key="3">
    <source>
        <dbReference type="Pfam" id="PF02525"/>
    </source>
</evidence>
<reference evidence="4 5" key="1">
    <citation type="submission" date="2016-10" db="EMBL/GenBank/DDBJ databases">
        <authorList>
            <person name="de Groot N.N."/>
        </authorList>
    </citation>
    <scope>NUCLEOTIDE SEQUENCE [LARGE SCALE GENOMIC DNA]</scope>
    <source>
        <strain evidence="4 5">U95</strain>
    </source>
</reference>
<dbReference type="GO" id="GO:0003955">
    <property type="term" value="F:NAD(P)H dehydrogenase (quinone) activity"/>
    <property type="evidence" value="ECO:0007669"/>
    <property type="project" value="TreeGrafter"/>
</dbReference>
<evidence type="ECO:0000256" key="1">
    <source>
        <dbReference type="ARBA" id="ARBA00006252"/>
    </source>
</evidence>
<evidence type="ECO:0000313" key="5">
    <source>
        <dbReference type="Proteomes" id="UP000198767"/>
    </source>
</evidence>
<name>A0A1G5R7Y1_9RHOB</name>
<keyword evidence="5" id="KW-1185">Reference proteome</keyword>
<sequence>MLTRKILILNGHPGDRSLSKSLSTAYRDAASTQGHEVRWHDVSEMEFDMDYGMGGYSNAKPLEAPLEQFLSDLEWADHVVVATPLWWGALPAKLKGLFDRALLPGRAFDTRNTSLMGVPLPLLTGKTARVLLTSDTPSIYLRLFYGNAIKKILSRQILGFIGVKPTRFTAFASATGASAETVEKWMRKASDLGRRAA</sequence>
<dbReference type="STRING" id="1156985.SAMN04488118_11057"/>
<dbReference type="PANTHER" id="PTHR10204:SF34">
    <property type="entry name" value="NAD(P)H DEHYDROGENASE [QUINONE] 1 ISOFORM 1"/>
    <property type="match status" value="1"/>
</dbReference>
<dbReference type="InterPro" id="IPR029039">
    <property type="entry name" value="Flavoprotein-like_sf"/>
</dbReference>
<protein>
    <submittedName>
        <fullName evidence="4">Putative NADPH-quinone reductase (Modulator of drug activity B)</fullName>
    </submittedName>
</protein>
<gene>
    <name evidence="4" type="ORF">SAMN04488118_11057</name>
</gene>
<accession>A0A1G5R7Y1</accession>
<dbReference type="GO" id="GO:0005829">
    <property type="term" value="C:cytosol"/>
    <property type="evidence" value="ECO:0007669"/>
    <property type="project" value="TreeGrafter"/>
</dbReference>
<dbReference type="InterPro" id="IPR003680">
    <property type="entry name" value="Flavodoxin_fold"/>
</dbReference>
<dbReference type="EMBL" id="FMWG01000010">
    <property type="protein sequence ID" value="SCZ70185.1"/>
    <property type="molecule type" value="Genomic_DNA"/>
</dbReference>
<dbReference type="OrthoDB" id="9798454at2"/>
<comment type="similarity">
    <text evidence="1">Belongs to the NAD(P)H dehydrogenase (quinone) family.</text>
</comment>
<feature type="domain" description="Flavodoxin-like fold" evidence="3">
    <location>
        <begin position="5"/>
        <end position="185"/>
    </location>
</feature>
<dbReference type="AlphaFoldDB" id="A0A1G5R7Y1"/>
<dbReference type="Gene3D" id="3.40.50.360">
    <property type="match status" value="1"/>
</dbReference>
<evidence type="ECO:0000313" key="4">
    <source>
        <dbReference type="EMBL" id="SCZ70185.1"/>
    </source>
</evidence>
<keyword evidence="2" id="KW-0560">Oxidoreductase</keyword>
<dbReference type="RefSeq" id="WP_090220262.1">
    <property type="nucleotide sequence ID" value="NZ_FMWG01000010.1"/>
</dbReference>
<dbReference type="Proteomes" id="UP000198767">
    <property type="component" value="Unassembled WGS sequence"/>
</dbReference>